<protein>
    <submittedName>
        <fullName evidence="1">Uncharacterized protein</fullName>
    </submittedName>
</protein>
<accession>A0AAW2D4S6</accession>
<reference evidence="1 2" key="1">
    <citation type="submission" date="2024-01" db="EMBL/GenBank/DDBJ databases">
        <title>A telomere-to-telomere, gap-free genome of sweet tea (Lithocarpus litseifolius).</title>
        <authorList>
            <person name="Zhou J."/>
        </authorList>
    </citation>
    <scope>NUCLEOTIDE SEQUENCE [LARGE SCALE GENOMIC DNA]</scope>
    <source>
        <strain evidence="1">Zhou-2022a</strain>
        <tissue evidence="1">Leaf</tissue>
    </source>
</reference>
<sequence length="241" mass="27111">MKVTTSEESTFTMRLWMFSFFVIRIPSRKAHNLAIKTEVVPIILENPWTQLPFKSRIKPPAPAWPFVTEASVLSLCQPGGGNGRSLQDFHYPTWKRILNLGCDKLSFSLSHGHTSPTALMSYVLFTPKSNTEDLFLPITFLHSLGSTQRTSSFFIPQRSRIYRAEDVIQPAAATAQTGDDDGDILTISLEHLIRGFSETPRWLQTCEGGMKTMWMSYVILCLDNLCLGICIAIPPKITIGW</sequence>
<dbReference type="EMBL" id="JAZDWU010000004">
    <property type="protein sequence ID" value="KAL0005309.1"/>
    <property type="molecule type" value="Genomic_DNA"/>
</dbReference>
<keyword evidence="2" id="KW-1185">Reference proteome</keyword>
<evidence type="ECO:0000313" key="2">
    <source>
        <dbReference type="Proteomes" id="UP001459277"/>
    </source>
</evidence>
<dbReference type="Proteomes" id="UP001459277">
    <property type="component" value="Unassembled WGS sequence"/>
</dbReference>
<dbReference type="AlphaFoldDB" id="A0AAW2D4S6"/>
<gene>
    <name evidence="1" type="ORF">SO802_012870</name>
</gene>
<comment type="caution">
    <text evidence="1">The sequence shown here is derived from an EMBL/GenBank/DDBJ whole genome shotgun (WGS) entry which is preliminary data.</text>
</comment>
<evidence type="ECO:0000313" key="1">
    <source>
        <dbReference type="EMBL" id="KAL0005309.1"/>
    </source>
</evidence>
<proteinExistence type="predicted"/>
<name>A0AAW2D4S6_9ROSI</name>
<organism evidence="1 2">
    <name type="scientific">Lithocarpus litseifolius</name>
    <dbReference type="NCBI Taxonomy" id="425828"/>
    <lineage>
        <taxon>Eukaryota</taxon>
        <taxon>Viridiplantae</taxon>
        <taxon>Streptophyta</taxon>
        <taxon>Embryophyta</taxon>
        <taxon>Tracheophyta</taxon>
        <taxon>Spermatophyta</taxon>
        <taxon>Magnoliopsida</taxon>
        <taxon>eudicotyledons</taxon>
        <taxon>Gunneridae</taxon>
        <taxon>Pentapetalae</taxon>
        <taxon>rosids</taxon>
        <taxon>fabids</taxon>
        <taxon>Fagales</taxon>
        <taxon>Fagaceae</taxon>
        <taxon>Lithocarpus</taxon>
    </lineage>
</organism>